<dbReference type="Proteomes" id="UP000604730">
    <property type="component" value="Unassembled WGS sequence"/>
</dbReference>
<sequence>MSNGLKGLTLAAGVIITCIVISIAFFVTREAKDIAAQGINQMGEYTTEMGNGGIEFYNGLTLSGNEVIRTAKRLKGKTNIYVVTNDTKAGAPGGIKVETTNWLTNNVYQYGNFIGKVKYKDDGSVDRLTFIQQEH</sequence>
<comment type="caution">
    <text evidence="2">The sequence shown here is derived from an EMBL/GenBank/DDBJ whole genome shotgun (WGS) entry which is preliminary data.</text>
</comment>
<keyword evidence="1" id="KW-0472">Membrane</keyword>
<reference evidence="2 3" key="1">
    <citation type="submission" date="2021-01" db="EMBL/GenBank/DDBJ databases">
        <title>Isolation and description of Catonella massiliensis sp. nov., a novel Catonella species, isolated from a stable periodontitis subject.</title>
        <authorList>
            <person name="Antezack A."/>
            <person name="Boxberger M."/>
            <person name="La Scola B."/>
            <person name="Monnet-Corti V."/>
        </authorList>
    </citation>
    <scope>NUCLEOTIDE SEQUENCE [LARGE SCALE GENOMIC DNA]</scope>
    <source>
        <strain evidence="2 3">Marseille-Q4567</strain>
    </source>
</reference>
<feature type="transmembrane region" description="Helical" evidence="1">
    <location>
        <begin position="7"/>
        <end position="27"/>
    </location>
</feature>
<evidence type="ECO:0000256" key="1">
    <source>
        <dbReference type="SAM" id="Phobius"/>
    </source>
</evidence>
<keyword evidence="3" id="KW-1185">Reference proteome</keyword>
<proteinExistence type="predicted"/>
<dbReference type="RefSeq" id="WP_208428847.1">
    <property type="nucleotide sequence ID" value="NZ_JAEPRJ010000001.1"/>
</dbReference>
<evidence type="ECO:0000313" key="3">
    <source>
        <dbReference type="Proteomes" id="UP000604730"/>
    </source>
</evidence>
<evidence type="ECO:0000313" key="2">
    <source>
        <dbReference type="EMBL" id="MBK5897357.1"/>
    </source>
</evidence>
<name>A0ABS1IZP3_9FIRM</name>
<keyword evidence="1" id="KW-0812">Transmembrane</keyword>
<gene>
    <name evidence="2" type="ORF">JJN12_06070</name>
</gene>
<dbReference type="EMBL" id="JAEPRJ010000001">
    <property type="protein sequence ID" value="MBK5897357.1"/>
    <property type="molecule type" value="Genomic_DNA"/>
</dbReference>
<accession>A0ABS1IZP3</accession>
<keyword evidence="1" id="KW-1133">Transmembrane helix</keyword>
<organism evidence="2 3">
    <name type="scientific">Catonella massiliensis</name>
    <dbReference type="NCBI Taxonomy" id="2799636"/>
    <lineage>
        <taxon>Bacteria</taxon>
        <taxon>Bacillati</taxon>
        <taxon>Bacillota</taxon>
        <taxon>Clostridia</taxon>
        <taxon>Lachnospirales</taxon>
        <taxon>Lachnospiraceae</taxon>
        <taxon>Catonella</taxon>
    </lineage>
</organism>
<protein>
    <submittedName>
        <fullName evidence="2">Uncharacterized protein</fullName>
    </submittedName>
</protein>